<dbReference type="AlphaFoldDB" id="A0A1I7XK01"/>
<organism evidence="3 4">
    <name type="scientific">Heterorhabditis bacteriophora</name>
    <name type="common">Entomopathogenic nematode worm</name>
    <dbReference type="NCBI Taxonomy" id="37862"/>
    <lineage>
        <taxon>Eukaryota</taxon>
        <taxon>Metazoa</taxon>
        <taxon>Ecdysozoa</taxon>
        <taxon>Nematoda</taxon>
        <taxon>Chromadorea</taxon>
        <taxon>Rhabditida</taxon>
        <taxon>Rhabditina</taxon>
        <taxon>Rhabditomorpha</taxon>
        <taxon>Strongyloidea</taxon>
        <taxon>Heterorhabditidae</taxon>
        <taxon>Heterorhabditis</taxon>
    </lineage>
</organism>
<reference evidence="4" key="1">
    <citation type="submission" date="2016-11" db="UniProtKB">
        <authorList>
            <consortium name="WormBaseParasite"/>
        </authorList>
    </citation>
    <scope>IDENTIFICATION</scope>
</reference>
<name>A0A1I7XK01_HETBA</name>
<evidence type="ECO:0000313" key="3">
    <source>
        <dbReference type="Proteomes" id="UP000095283"/>
    </source>
</evidence>
<proteinExistence type="predicted"/>
<keyword evidence="2" id="KW-0472">Membrane</keyword>
<accession>A0A1I7XK01</accession>
<evidence type="ECO:0000256" key="1">
    <source>
        <dbReference type="SAM" id="MobiDB-lite"/>
    </source>
</evidence>
<dbReference type="Gene3D" id="1.20.1070.10">
    <property type="entry name" value="Rhodopsin 7-helix transmembrane proteins"/>
    <property type="match status" value="1"/>
</dbReference>
<feature type="region of interest" description="Disordered" evidence="1">
    <location>
        <begin position="180"/>
        <end position="206"/>
    </location>
</feature>
<keyword evidence="2" id="KW-0812">Transmembrane</keyword>
<feature type="transmembrane region" description="Helical" evidence="2">
    <location>
        <begin position="64"/>
        <end position="84"/>
    </location>
</feature>
<keyword evidence="2" id="KW-1133">Transmembrane helix</keyword>
<dbReference type="SUPFAM" id="SSF81321">
    <property type="entry name" value="Family A G protein-coupled receptor-like"/>
    <property type="match status" value="1"/>
</dbReference>
<evidence type="ECO:0000313" key="4">
    <source>
        <dbReference type="WBParaSite" id="Hba_17835"/>
    </source>
</evidence>
<feature type="transmembrane region" description="Helical" evidence="2">
    <location>
        <begin position="119"/>
        <end position="142"/>
    </location>
</feature>
<protein>
    <submittedName>
        <fullName evidence="4">G_PROTEIN_RECEP_F1_2 domain-containing protein</fullName>
    </submittedName>
</protein>
<keyword evidence="3" id="KW-1185">Reference proteome</keyword>
<feature type="transmembrane region" description="Helical" evidence="2">
    <location>
        <begin position="5"/>
        <end position="26"/>
    </location>
</feature>
<evidence type="ECO:0000256" key="2">
    <source>
        <dbReference type="SAM" id="Phobius"/>
    </source>
</evidence>
<feature type="compositionally biased region" description="Basic and acidic residues" evidence="1">
    <location>
        <begin position="182"/>
        <end position="199"/>
    </location>
</feature>
<sequence length="235" mass="26743">MFFLIIELIFGSWQFSTVVCTSYLVFDSMNKFVAPIIVFLISRTCYTTVCLEKSKGERAASLKYAILQVAFSLCCVMLLLWPVFAYSQVFTFHLKPNNITQEVTVMRKCGFFPPPQIEFWFNLVACFTSYAVPLFGIIYWYVSVPFFLKRRALTTLVASRNIPSMANVTVRCRISSFVSSHQNEKDEREEEKADQEIPLKPHHLTPTAGVSVPVSVLDVRGSLSSMDLNESETLL</sequence>
<dbReference type="WBParaSite" id="Hba_17835">
    <property type="protein sequence ID" value="Hba_17835"/>
    <property type="gene ID" value="Hba_17835"/>
</dbReference>
<dbReference type="Proteomes" id="UP000095283">
    <property type="component" value="Unplaced"/>
</dbReference>